<evidence type="ECO:0000256" key="1">
    <source>
        <dbReference type="SAM" id="Phobius"/>
    </source>
</evidence>
<proteinExistence type="predicted"/>
<evidence type="ECO:0008006" key="5">
    <source>
        <dbReference type="Google" id="ProtNLM"/>
    </source>
</evidence>
<name>A0A024WYN5_PLAFC</name>
<dbReference type="Proteomes" id="UP000030694">
    <property type="component" value="Unassembled WGS sequence"/>
</dbReference>
<dbReference type="NCBIfam" id="TIGR01477">
    <property type="entry name" value="RIFIN"/>
    <property type="match status" value="1"/>
</dbReference>
<reference evidence="3 4" key="2">
    <citation type="submission" date="2013-02" db="EMBL/GenBank/DDBJ databases">
        <title>The Genome Sequence of Plasmodium falciparum CAMP/Malaysia.</title>
        <authorList>
            <consortium name="The Broad Institute Genome Sequencing Platform"/>
            <consortium name="The Broad Institute Genome Sequencing Center for Infectious Disease"/>
            <person name="Neafsey D."/>
            <person name="Cheeseman I."/>
            <person name="Volkman S."/>
            <person name="Adams J."/>
            <person name="Walker B."/>
            <person name="Young S.K."/>
            <person name="Zeng Q."/>
            <person name="Gargeya S."/>
            <person name="Fitzgerald M."/>
            <person name="Haas B."/>
            <person name="Abouelleil A."/>
            <person name="Alvarado L."/>
            <person name="Arachchi H.M."/>
            <person name="Berlin A.M."/>
            <person name="Chapman S.B."/>
            <person name="Dewar J."/>
            <person name="Goldberg J."/>
            <person name="Griggs A."/>
            <person name="Gujja S."/>
            <person name="Hansen M."/>
            <person name="Howarth C."/>
            <person name="Imamovic A."/>
            <person name="Larimer J."/>
            <person name="McCowan C."/>
            <person name="Murphy C."/>
            <person name="Neiman D."/>
            <person name="Pearson M."/>
            <person name="Priest M."/>
            <person name="Roberts A."/>
            <person name="Saif S."/>
            <person name="Shea T."/>
            <person name="Sisk P."/>
            <person name="Sykes S."/>
            <person name="Wortman J."/>
            <person name="Nusbaum C."/>
            <person name="Birren B."/>
        </authorList>
    </citation>
    <scope>NUCLEOTIDE SEQUENCE [LARGE SCALE GENOMIC DNA]</scope>
    <source>
        <strain evidence="3 4">CAMP/Malaysia</strain>
    </source>
</reference>
<dbReference type="Pfam" id="PF02009">
    <property type="entry name" value="RIFIN"/>
    <property type="match status" value="1"/>
</dbReference>
<keyword evidence="1" id="KW-0812">Transmembrane</keyword>
<dbReference type="AlphaFoldDB" id="A0A024WYN5"/>
<accession>A0A024WYN5</accession>
<feature type="chain" id="PRO_5001541154" description="Rifin" evidence="2">
    <location>
        <begin position="25"/>
        <end position="344"/>
    </location>
</feature>
<dbReference type="EMBL" id="KI927627">
    <property type="protein sequence ID" value="ETW58197.1"/>
    <property type="molecule type" value="Genomic_DNA"/>
</dbReference>
<dbReference type="OMA" id="PWETYFA"/>
<organism evidence="3 4">
    <name type="scientific">Plasmodium falciparum (isolate Camp / Malaysia)</name>
    <dbReference type="NCBI Taxonomy" id="5835"/>
    <lineage>
        <taxon>Eukaryota</taxon>
        <taxon>Sar</taxon>
        <taxon>Alveolata</taxon>
        <taxon>Apicomplexa</taxon>
        <taxon>Aconoidasida</taxon>
        <taxon>Haemosporida</taxon>
        <taxon>Plasmodiidae</taxon>
        <taxon>Plasmodium</taxon>
        <taxon>Plasmodium (Laverania)</taxon>
    </lineage>
</organism>
<reference evidence="3 4" key="1">
    <citation type="submission" date="2013-02" db="EMBL/GenBank/DDBJ databases">
        <title>The Genome Annotation of Plasmodium falciparum CAMP/Malaysia.</title>
        <authorList>
            <consortium name="The Broad Institute Genome Sequencing Platform"/>
            <consortium name="The Broad Institute Genome Sequencing Center for Infectious Disease"/>
            <person name="Neafsey D."/>
            <person name="Hoffman S."/>
            <person name="Volkman S."/>
            <person name="Rosenthal P."/>
            <person name="Walker B."/>
            <person name="Young S.K."/>
            <person name="Zeng Q."/>
            <person name="Gargeya S."/>
            <person name="Fitzgerald M."/>
            <person name="Haas B."/>
            <person name="Abouelleil A."/>
            <person name="Allen A.W."/>
            <person name="Alvarado L."/>
            <person name="Arachchi H.M."/>
            <person name="Berlin A.M."/>
            <person name="Chapman S.B."/>
            <person name="Gainer-Dewar J."/>
            <person name="Goldberg J."/>
            <person name="Griggs A."/>
            <person name="Gujja S."/>
            <person name="Hansen M."/>
            <person name="Howarth C."/>
            <person name="Imamovic A."/>
            <person name="Ireland A."/>
            <person name="Larimer J."/>
            <person name="McCowan C."/>
            <person name="Murphy C."/>
            <person name="Pearson M."/>
            <person name="Poon T.W."/>
            <person name="Priest M."/>
            <person name="Roberts A."/>
            <person name="Saif S."/>
            <person name="Shea T."/>
            <person name="Sisk P."/>
            <person name="Sykes S."/>
            <person name="Wortman J."/>
            <person name="Nusbaum C."/>
            <person name="Birren B."/>
        </authorList>
    </citation>
    <scope>NUCLEOTIDE SEQUENCE [LARGE SCALE GENOMIC DNA]</scope>
    <source>
        <strain evidence="3 4">CAMP/Malaysia</strain>
    </source>
</reference>
<evidence type="ECO:0000313" key="3">
    <source>
        <dbReference type="EMBL" id="ETW58197.1"/>
    </source>
</evidence>
<feature type="transmembrane region" description="Helical" evidence="1">
    <location>
        <begin position="302"/>
        <end position="324"/>
    </location>
</feature>
<sequence>MKLYYYKILLFYLLLNILVLSSYAHNKNKAYITTHTPTTSSRLLSEKDLQSSIYDNDADMKSVKENFDRRTSQRFEEYDERMNEKRQKSKEQRDKNVQKIILKDKIEKTLAQKVEKGCLMCGCGLGGVAASVGIFGAVAINLWKPGALEAAIKAALEEGAAEILAAGIEAGKEVIIGGLETLNIAELKIATWEPYFTTGYNINVENLATVILSRRDAVCSATSTLPVNRCRQINISIGAIAESDPQPPPGPKPIETVLKGIFERTKEAADLAAETAEKGVAAEITEKETAAINTIFMGKQTAIIASVVAILVIVLVMIIIYLVLRYRRKKKMKKKAQYTKLLNE</sequence>
<gene>
    <name evidence="3" type="ORF">PFMC_05909</name>
</gene>
<evidence type="ECO:0000313" key="4">
    <source>
        <dbReference type="Proteomes" id="UP000030694"/>
    </source>
</evidence>
<evidence type="ECO:0000256" key="2">
    <source>
        <dbReference type="SAM" id="SignalP"/>
    </source>
</evidence>
<dbReference type="InterPro" id="IPR006373">
    <property type="entry name" value="VSA_Rifin"/>
</dbReference>
<feature type="signal peptide" evidence="2">
    <location>
        <begin position="1"/>
        <end position="24"/>
    </location>
</feature>
<keyword evidence="2" id="KW-0732">Signal</keyword>
<keyword evidence="1" id="KW-0472">Membrane</keyword>
<keyword evidence="1" id="KW-1133">Transmembrane helix</keyword>
<protein>
    <recommendedName>
        <fullName evidence="5">Rifin</fullName>
    </recommendedName>
</protein>